<organism evidence="1 2">
    <name type="scientific">Tulasnella calospora MUT 4182</name>
    <dbReference type="NCBI Taxonomy" id="1051891"/>
    <lineage>
        <taxon>Eukaryota</taxon>
        <taxon>Fungi</taxon>
        <taxon>Dikarya</taxon>
        <taxon>Basidiomycota</taxon>
        <taxon>Agaricomycotina</taxon>
        <taxon>Agaricomycetes</taxon>
        <taxon>Cantharellales</taxon>
        <taxon>Tulasnellaceae</taxon>
        <taxon>Tulasnella</taxon>
    </lineage>
</organism>
<dbReference type="AlphaFoldDB" id="A0A0C3Q4W9"/>
<reference evidence="1 2" key="1">
    <citation type="submission" date="2014-04" db="EMBL/GenBank/DDBJ databases">
        <authorList>
            <consortium name="DOE Joint Genome Institute"/>
            <person name="Kuo A."/>
            <person name="Girlanda M."/>
            <person name="Perotto S."/>
            <person name="Kohler A."/>
            <person name="Nagy L.G."/>
            <person name="Floudas D."/>
            <person name="Copeland A."/>
            <person name="Barry K.W."/>
            <person name="Cichocki N."/>
            <person name="Veneault-Fourrey C."/>
            <person name="LaButti K."/>
            <person name="Lindquist E.A."/>
            <person name="Lipzen A."/>
            <person name="Lundell T."/>
            <person name="Morin E."/>
            <person name="Murat C."/>
            <person name="Sun H."/>
            <person name="Tunlid A."/>
            <person name="Henrissat B."/>
            <person name="Grigoriev I.V."/>
            <person name="Hibbett D.S."/>
            <person name="Martin F."/>
            <person name="Nordberg H.P."/>
            <person name="Cantor M.N."/>
            <person name="Hua S.X."/>
        </authorList>
    </citation>
    <scope>NUCLEOTIDE SEQUENCE [LARGE SCALE GENOMIC DNA]</scope>
    <source>
        <strain evidence="1 2">MUT 4182</strain>
    </source>
</reference>
<evidence type="ECO:0000313" key="2">
    <source>
        <dbReference type="Proteomes" id="UP000054248"/>
    </source>
</evidence>
<protein>
    <submittedName>
        <fullName evidence="1">Uncharacterized protein</fullName>
    </submittedName>
</protein>
<gene>
    <name evidence="1" type="ORF">M407DRAFT_32346</name>
</gene>
<reference evidence="2" key="2">
    <citation type="submission" date="2015-01" db="EMBL/GenBank/DDBJ databases">
        <title>Evolutionary Origins and Diversification of the Mycorrhizal Mutualists.</title>
        <authorList>
            <consortium name="DOE Joint Genome Institute"/>
            <consortium name="Mycorrhizal Genomics Consortium"/>
            <person name="Kohler A."/>
            <person name="Kuo A."/>
            <person name="Nagy L.G."/>
            <person name="Floudas D."/>
            <person name="Copeland A."/>
            <person name="Barry K.W."/>
            <person name="Cichocki N."/>
            <person name="Veneault-Fourrey C."/>
            <person name="LaButti K."/>
            <person name="Lindquist E.A."/>
            <person name="Lipzen A."/>
            <person name="Lundell T."/>
            <person name="Morin E."/>
            <person name="Murat C."/>
            <person name="Riley R."/>
            <person name="Ohm R."/>
            <person name="Sun H."/>
            <person name="Tunlid A."/>
            <person name="Henrissat B."/>
            <person name="Grigoriev I.V."/>
            <person name="Hibbett D.S."/>
            <person name="Martin F."/>
        </authorList>
    </citation>
    <scope>NUCLEOTIDE SEQUENCE [LARGE SCALE GENOMIC DNA]</scope>
    <source>
        <strain evidence="2">MUT 4182</strain>
    </source>
</reference>
<proteinExistence type="predicted"/>
<dbReference type="Proteomes" id="UP000054248">
    <property type="component" value="Unassembled WGS sequence"/>
</dbReference>
<accession>A0A0C3Q4W9</accession>
<evidence type="ECO:0000313" key="1">
    <source>
        <dbReference type="EMBL" id="KIO17979.1"/>
    </source>
</evidence>
<keyword evidence="2" id="KW-1185">Reference proteome</keyword>
<dbReference type="EMBL" id="KN823325">
    <property type="protein sequence ID" value="KIO17979.1"/>
    <property type="molecule type" value="Genomic_DNA"/>
</dbReference>
<name>A0A0C3Q4W9_9AGAM</name>
<dbReference type="HOGENOM" id="CLU_1994297_0_0_1"/>
<sequence>MSSTEVLIKTVKADLFREACGSAVSTVPFFLTPSDTIPYAVHWNVHDSPIFPRLTQEQFYIDPYLLYWDLTHIGPTVAGLPRHPFHLRNFEIRRRDRSIASAVSRFSNCIEKSVCFKDFDVTEEL</sequence>